<protein>
    <submittedName>
        <fullName evidence="1">Uncharacterized protein</fullName>
    </submittedName>
</protein>
<evidence type="ECO:0000313" key="1">
    <source>
        <dbReference type="EMBL" id="HHK69232.1"/>
    </source>
</evidence>
<name>A0A7C5QFK1_CALS0</name>
<accession>A0A7C5QFK1</accession>
<dbReference type="EMBL" id="DRWN01000072">
    <property type="protein sequence ID" value="HHK69232.1"/>
    <property type="molecule type" value="Genomic_DNA"/>
</dbReference>
<sequence length="83" mass="9798">MRFRGRYDITAGWRLRIPNMYKPLFHFEANDGREVRIAVWVEDGIPCFSYKEDEESPFVPSGHQPNYDKGESYCSKWALSTFT</sequence>
<comment type="caution">
    <text evidence="1">The sequence shown here is derived from an EMBL/GenBank/DDBJ whole genome shotgun (WGS) entry which is preliminary data.</text>
</comment>
<dbReference type="AlphaFoldDB" id="A0A7C5QFK1"/>
<gene>
    <name evidence="1" type="ORF">ENM11_08850</name>
</gene>
<proteinExistence type="predicted"/>
<organism evidence="1">
    <name type="scientific">Caldiarchaeum subterraneum</name>
    <dbReference type="NCBI Taxonomy" id="311458"/>
    <lineage>
        <taxon>Archaea</taxon>
        <taxon>Nitrososphaerota</taxon>
        <taxon>Candidatus Caldarchaeales</taxon>
        <taxon>Candidatus Caldarchaeaceae</taxon>
        <taxon>Candidatus Caldarchaeum</taxon>
    </lineage>
</organism>
<reference evidence="1" key="1">
    <citation type="journal article" date="2020" name="mSystems">
        <title>Genome- and Community-Level Interaction Insights into Carbon Utilization and Element Cycling Functions of Hydrothermarchaeota in Hydrothermal Sediment.</title>
        <authorList>
            <person name="Zhou Z."/>
            <person name="Liu Y."/>
            <person name="Xu W."/>
            <person name="Pan J."/>
            <person name="Luo Z.H."/>
            <person name="Li M."/>
        </authorList>
    </citation>
    <scope>NUCLEOTIDE SEQUENCE [LARGE SCALE GENOMIC DNA]</scope>
    <source>
        <strain evidence="1">SpSt-1056</strain>
    </source>
</reference>